<proteinExistence type="predicted"/>
<organism evidence="1 2">
    <name type="scientific">Xenorhabdus eapokensis</name>
    <dbReference type="NCBI Taxonomy" id="1873482"/>
    <lineage>
        <taxon>Bacteria</taxon>
        <taxon>Pseudomonadati</taxon>
        <taxon>Pseudomonadota</taxon>
        <taxon>Gammaproteobacteria</taxon>
        <taxon>Enterobacterales</taxon>
        <taxon>Morganellaceae</taxon>
        <taxon>Xenorhabdus</taxon>
    </lineage>
</organism>
<gene>
    <name evidence="1" type="ORF">Xedl_01802</name>
</gene>
<name>A0A1Q5TSK7_9GAMM</name>
<dbReference type="AlphaFoldDB" id="A0A1Q5TSK7"/>
<comment type="caution">
    <text evidence="1">The sequence shown here is derived from an EMBL/GenBank/DDBJ whole genome shotgun (WGS) entry which is preliminary data.</text>
</comment>
<protein>
    <submittedName>
        <fullName evidence="1">Uncharacterized protein</fullName>
    </submittedName>
</protein>
<keyword evidence="2" id="KW-1185">Reference proteome</keyword>
<evidence type="ECO:0000313" key="2">
    <source>
        <dbReference type="Proteomes" id="UP000186268"/>
    </source>
</evidence>
<accession>A0A1Q5TSK7</accession>
<evidence type="ECO:0000313" key="1">
    <source>
        <dbReference type="EMBL" id="OKP03207.1"/>
    </source>
</evidence>
<reference evidence="1 2" key="1">
    <citation type="submission" date="2016-09" db="EMBL/GenBank/DDBJ databases">
        <title>Xenorhabdus thuongxuanensis sp. nov. and Xenorhabdus eapokensis sp. nov., isolated from Steinernema species.</title>
        <authorList>
            <person name="Kaempfer P."/>
            <person name="Tobias N.J."/>
            <person name="Phan Ke L."/>
            <person name="Bode H.B."/>
            <person name="Glaeser S.P."/>
        </authorList>
    </citation>
    <scope>NUCLEOTIDE SEQUENCE [LARGE SCALE GENOMIC DNA]</scope>
    <source>
        <strain evidence="1 2">DL20</strain>
    </source>
</reference>
<dbReference type="EMBL" id="MKGQ01000010">
    <property type="protein sequence ID" value="OKP03207.1"/>
    <property type="molecule type" value="Genomic_DNA"/>
</dbReference>
<sequence length="34" mass="4208">MSFQLTLKVEHRVNLGKTRYYSGFPLLYYDYLYQ</sequence>
<dbReference type="Proteomes" id="UP000186268">
    <property type="component" value="Unassembled WGS sequence"/>
</dbReference>